<name>A0AAY5L2K9_ESOLU</name>
<sequence>LDKNGTTFLFINLKEWITFPHSLCTLRDPASGCAAVTRGVPQVSVLGPLLFFLFHVHWYADDTQLCLSTKPTTPFINASLSRSIQDIQSWVSMNLHKQNSSDQATFFHCSKVQFLCSHAHFGALWLSQGSSWAL</sequence>
<evidence type="ECO:0008006" key="3">
    <source>
        <dbReference type="Google" id="ProtNLM"/>
    </source>
</evidence>
<proteinExistence type="predicted"/>
<keyword evidence="2" id="KW-1185">Reference proteome</keyword>
<dbReference type="Proteomes" id="UP000265140">
    <property type="component" value="Chromosome 23"/>
</dbReference>
<evidence type="ECO:0000313" key="1">
    <source>
        <dbReference type="Ensembl" id="ENSELUP00000095266.1"/>
    </source>
</evidence>
<reference evidence="1" key="2">
    <citation type="submission" date="2025-08" db="UniProtKB">
        <authorList>
            <consortium name="Ensembl"/>
        </authorList>
    </citation>
    <scope>IDENTIFICATION</scope>
</reference>
<organism evidence="1 2">
    <name type="scientific">Esox lucius</name>
    <name type="common">Northern pike</name>
    <dbReference type="NCBI Taxonomy" id="8010"/>
    <lineage>
        <taxon>Eukaryota</taxon>
        <taxon>Metazoa</taxon>
        <taxon>Chordata</taxon>
        <taxon>Craniata</taxon>
        <taxon>Vertebrata</taxon>
        <taxon>Euteleostomi</taxon>
        <taxon>Actinopterygii</taxon>
        <taxon>Neopterygii</taxon>
        <taxon>Teleostei</taxon>
        <taxon>Protacanthopterygii</taxon>
        <taxon>Esociformes</taxon>
        <taxon>Esocidae</taxon>
        <taxon>Esox</taxon>
    </lineage>
</organism>
<reference evidence="1 2" key="1">
    <citation type="submission" date="2020-02" db="EMBL/GenBank/DDBJ databases">
        <title>Esox lucius (northern pike) genome, fEsoLuc1, primary haplotype.</title>
        <authorList>
            <person name="Myers G."/>
            <person name="Karagic N."/>
            <person name="Meyer A."/>
            <person name="Pippel M."/>
            <person name="Reichard M."/>
            <person name="Winkler S."/>
            <person name="Tracey A."/>
            <person name="Sims Y."/>
            <person name="Howe K."/>
            <person name="Rhie A."/>
            <person name="Formenti G."/>
            <person name="Durbin R."/>
            <person name="Fedrigo O."/>
            <person name="Jarvis E.D."/>
        </authorList>
    </citation>
    <scope>NUCLEOTIDE SEQUENCE [LARGE SCALE GENOMIC DNA]</scope>
</reference>
<dbReference type="Ensembl" id="ENSELUT00000098527.1">
    <property type="protein sequence ID" value="ENSELUP00000095266.1"/>
    <property type="gene ID" value="ENSELUG00000043186.1"/>
</dbReference>
<dbReference type="AlphaFoldDB" id="A0AAY5L2K9"/>
<evidence type="ECO:0000313" key="2">
    <source>
        <dbReference type="Proteomes" id="UP000265140"/>
    </source>
</evidence>
<accession>A0AAY5L2K9</accession>
<protein>
    <recommendedName>
        <fullName evidence="3">Reverse transcriptase domain-containing protein</fullName>
    </recommendedName>
</protein>
<reference evidence="1" key="3">
    <citation type="submission" date="2025-09" db="UniProtKB">
        <authorList>
            <consortium name="Ensembl"/>
        </authorList>
    </citation>
    <scope>IDENTIFICATION</scope>
</reference>